<evidence type="ECO:0000256" key="2">
    <source>
        <dbReference type="ARBA" id="ARBA00022692"/>
    </source>
</evidence>
<dbReference type="PROSITE" id="PS51503">
    <property type="entry name" value="HIG1"/>
    <property type="match status" value="1"/>
</dbReference>
<feature type="domain" description="HIG1" evidence="6">
    <location>
        <begin position="1"/>
        <end position="64"/>
    </location>
</feature>
<organism evidence="7">
    <name type="scientific">hydrothermal vent metagenome</name>
    <dbReference type="NCBI Taxonomy" id="652676"/>
    <lineage>
        <taxon>unclassified sequences</taxon>
        <taxon>metagenomes</taxon>
        <taxon>ecological metagenomes</taxon>
    </lineage>
</organism>
<dbReference type="EMBL" id="UOFN01000061">
    <property type="protein sequence ID" value="VAW76528.1"/>
    <property type="molecule type" value="Genomic_DNA"/>
</dbReference>
<evidence type="ECO:0000259" key="6">
    <source>
        <dbReference type="PROSITE" id="PS51503"/>
    </source>
</evidence>
<dbReference type="Pfam" id="PF04588">
    <property type="entry name" value="HIG_1_N"/>
    <property type="match status" value="1"/>
</dbReference>
<evidence type="ECO:0000256" key="5">
    <source>
        <dbReference type="SAM" id="Phobius"/>
    </source>
</evidence>
<evidence type="ECO:0000313" key="7">
    <source>
        <dbReference type="EMBL" id="VAW76528.1"/>
    </source>
</evidence>
<evidence type="ECO:0000256" key="1">
    <source>
        <dbReference type="ARBA" id="ARBA00004173"/>
    </source>
</evidence>
<evidence type="ECO:0000256" key="4">
    <source>
        <dbReference type="ARBA" id="ARBA00023136"/>
    </source>
</evidence>
<sequence>MTTLTVIIMLALFATVITLGWGIGSMAHGGDYDRKHSVQLMGIRVGLQGLTIVLLLIAVFLAMF</sequence>
<dbReference type="AlphaFoldDB" id="A0A3B0Y6Y7"/>
<protein>
    <recommendedName>
        <fullName evidence="6">HIG1 domain-containing protein</fullName>
    </recommendedName>
</protein>
<dbReference type="Gene3D" id="6.10.140.1320">
    <property type="match status" value="1"/>
</dbReference>
<comment type="subcellular location">
    <subcellularLocation>
        <location evidence="1">Mitochondrion</location>
    </subcellularLocation>
</comment>
<reference evidence="7" key="1">
    <citation type="submission" date="2018-06" db="EMBL/GenBank/DDBJ databases">
        <authorList>
            <person name="Zhirakovskaya E."/>
        </authorList>
    </citation>
    <scope>NUCLEOTIDE SEQUENCE</scope>
</reference>
<feature type="transmembrane region" description="Helical" evidence="5">
    <location>
        <begin position="6"/>
        <end position="24"/>
    </location>
</feature>
<accession>A0A3B0Y6Y7</accession>
<proteinExistence type="predicted"/>
<keyword evidence="3 5" id="KW-1133">Transmembrane helix</keyword>
<dbReference type="InterPro" id="IPR007667">
    <property type="entry name" value="Hypoxia_induced_domain"/>
</dbReference>
<name>A0A3B0Y6Y7_9ZZZZ</name>
<gene>
    <name evidence="7" type="ORF">MNBD_GAMMA15-416</name>
</gene>
<feature type="transmembrane region" description="Helical" evidence="5">
    <location>
        <begin position="45"/>
        <end position="63"/>
    </location>
</feature>
<keyword evidence="4 5" id="KW-0472">Membrane</keyword>
<dbReference type="GO" id="GO:0005739">
    <property type="term" value="C:mitochondrion"/>
    <property type="evidence" value="ECO:0007669"/>
    <property type="project" value="UniProtKB-SubCell"/>
</dbReference>
<dbReference type="NCBIfam" id="NF033233">
    <property type="entry name" value="twin_helix"/>
    <property type="match status" value="1"/>
</dbReference>
<keyword evidence="2 5" id="KW-0812">Transmembrane</keyword>
<evidence type="ECO:0000256" key="3">
    <source>
        <dbReference type="ARBA" id="ARBA00022989"/>
    </source>
</evidence>